<reference evidence="3 4" key="1">
    <citation type="submission" date="2019-12" db="EMBL/GenBank/DDBJ databases">
        <authorList>
            <person name="Alioto T."/>
            <person name="Alioto T."/>
            <person name="Gomez Garrido J."/>
        </authorList>
    </citation>
    <scope>NUCLEOTIDE SEQUENCE [LARGE SCALE GENOMIC DNA]</scope>
</reference>
<sequence length="166" mass="18183">MELRFLINLLGDTPSQLTELETTNNVLKDIEVVANELKVFNGNGCPPELAGVGRQIARYCGGLPLAVVVIALVLKNLEKKRSLWMEVAEQLNSNISEETLKLKIMKLQKENAKIEVLGCTKSVERSAFQVNVETLGLGNDAFEVIVSSSGSYGKVGKYSISFCSYI</sequence>
<dbReference type="Gramene" id="OE9A114191T1">
    <property type="protein sequence ID" value="OE9A114191C1"/>
    <property type="gene ID" value="OE9A114191"/>
</dbReference>
<keyword evidence="2" id="KW-0175">Coiled coil</keyword>
<dbReference type="Proteomes" id="UP000594638">
    <property type="component" value="Unassembled WGS sequence"/>
</dbReference>
<proteinExistence type="predicted"/>
<evidence type="ECO:0000313" key="4">
    <source>
        <dbReference type="Proteomes" id="UP000594638"/>
    </source>
</evidence>
<dbReference type="InterPro" id="IPR027417">
    <property type="entry name" value="P-loop_NTPase"/>
</dbReference>
<dbReference type="SUPFAM" id="SSF52540">
    <property type="entry name" value="P-loop containing nucleoside triphosphate hydrolases"/>
    <property type="match status" value="1"/>
</dbReference>
<evidence type="ECO:0000256" key="1">
    <source>
        <dbReference type="ARBA" id="ARBA00022614"/>
    </source>
</evidence>
<feature type="coiled-coil region" evidence="2">
    <location>
        <begin position="74"/>
        <end position="108"/>
    </location>
</feature>
<evidence type="ECO:0000313" key="3">
    <source>
        <dbReference type="EMBL" id="CAA3007978.1"/>
    </source>
</evidence>
<dbReference type="EMBL" id="CACTIH010007288">
    <property type="protein sequence ID" value="CAA3007978.1"/>
    <property type="molecule type" value="Genomic_DNA"/>
</dbReference>
<keyword evidence="1" id="KW-0433">Leucine-rich repeat</keyword>
<organism evidence="3 4">
    <name type="scientific">Olea europaea subsp. europaea</name>
    <dbReference type="NCBI Taxonomy" id="158383"/>
    <lineage>
        <taxon>Eukaryota</taxon>
        <taxon>Viridiplantae</taxon>
        <taxon>Streptophyta</taxon>
        <taxon>Embryophyta</taxon>
        <taxon>Tracheophyta</taxon>
        <taxon>Spermatophyta</taxon>
        <taxon>Magnoliopsida</taxon>
        <taxon>eudicotyledons</taxon>
        <taxon>Gunneridae</taxon>
        <taxon>Pentapetalae</taxon>
        <taxon>asterids</taxon>
        <taxon>lamiids</taxon>
        <taxon>Lamiales</taxon>
        <taxon>Oleaceae</taxon>
        <taxon>Oleeae</taxon>
        <taxon>Olea</taxon>
    </lineage>
</organism>
<accession>A0A8S0TPK8</accession>
<dbReference type="AlphaFoldDB" id="A0A8S0TPK8"/>
<name>A0A8S0TPK8_OLEEU</name>
<dbReference type="InterPro" id="IPR042197">
    <property type="entry name" value="Apaf_helical"/>
</dbReference>
<evidence type="ECO:0000256" key="2">
    <source>
        <dbReference type="SAM" id="Coils"/>
    </source>
</evidence>
<protein>
    <submittedName>
        <fullName evidence="3">Late blight resistance homolog R1A-3 isoform X1</fullName>
    </submittedName>
</protein>
<dbReference type="GO" id="GO:0043531">
    <property type="term" value="F:ADP binding"/>
    <property type="evidence" value="ECO:0007669"/>
    <property type="project" value="InterPro"/>
</dbReference>
<comment type="caution">
    <text evidence="3">The sequence shown here is derived from an EMBL/GenBank/DDBJ whole genome shotgun (WGS) entry which is preliminary data.</text>
</comment>
<dbReference type="Gene3D" id="1.10.8.430">
    <property type="entry name" value="Helical domain of apoptotic protease-activating factors"/>
    <property type="match status" value="1"/>
</dbReference>
<gene>
    <name evidence="3" type="ORF">OLEA9_A114191</name>
</gene>
<keyword evidence="4" id="KW-1185">Reference proteome</keyword>